<dbReference type="OMA" id="SYLWPFV"/>
<dbReference type="EMBL" id="CM001884">
    <property type="protein sequence ID" value="EOY27374.1"/>
    <property type="molecule type" value="Genomic_DNA"/>
</dbReference>
<reference evidence="8 9" key="1">
    <citation type="journal article" date="2013" name="Genome Biol.">
        <title>The genome sequence of the most widely cultivated cacao type and its use to identify candidate genes regulating pod color.</title>
        <authorList>
            <person name="Motamayor J.C."/>
            <person name="Mockaitis K."/>
            <person name="Schmutz J."/>
            <person name="Haiminen N."/>
            <person name="Iii D.L."/>
            <person name="Cornejo O."/>
            <person name="Findley S.D."/>
            <person name="Zheng P."/>
            <person name="Utro F."/>
            <person name="Royaert S."/>
            <person name="Saski C."/>
            <person name="Jenkins J."/>
            <person name="Podicheti R."/>
            <person name="Zhao M."/>
            <person name="Scheffler B.E."/>
            <person name="Stack J.C."/>
            <person name="Feltus F.A."/>
            <person name="Mustiga G.M."/>
            <person name="Amores F."/>
            <person name="Phillips W."/>
            <person name="Marelli J.P."/>
            <person name="May G.D."/>
            <person name="Shapiro H."/>
            <person name="Ma J."/>
            <person name="Bustamante C.D."/>
            <person name="Schnell R.J."/>
            <person name="Main D."/>
            <person name="Gilbert D."/>
            <person name="Parida L."/>
            <person name="Kuhn D.N."/>
        </authorList>
    </citation>
    <scope>NUCLEOTIDE SEQUENCE [LARGE SCALE GENOMIC DNA]</scope>
    <source>
        <strain evidence="9">cv. Matina 1-6</strain>
    </source>
</reference>
<evidence type="ECO:0000313" key="8">
    <source>
        <dbReference type="EMBL" id="EOY27374.1"/>
    </source>
</evidence>
<dbReference type="Pfam" id="PF00319">
    <property type="entry name" value="SRF-TF"/>
    <property type="match status" value="1"/>
</dbReference>
<organism evidence="8 9">
    <name type="scientific">Theobroma cacao</name>
    <name type="common">Cacao</name>
    <name type="synonym">Cocoa</name>
    <dbReference type="NCBI Taxonomy" id="3641"/>
    <lineage>
        <taxon>Eukaryota</taxon>
        <taxon>Viridiplantae</taxon>
        <taxon>Streptophyta</taxon>
        <taxon>Embryophyta</taxon>
        <taxon>Tracheophyta</taxon>
        <taxon>Spermatophyta</taxon>
        <taxon>Magnoliopsida</taxon>
        <taxon>eudicotyledons</taxon>
        <taxon>Gunneridae</taxon>
        <taxon>Pentapetalae</taxon>
        <taxon>rosids</taxon>
        <taxon>malvids</taxon>
        <taxon>Malvales</taxon>
        <taxon>Malvaceae</taxon>
        <taxon>Byttnerioideae</taxon>
        <taxon>Theobroma</taxon>
    </lineage>
</organism>
<evidence type="ECO:0000256" key="2">
    <source>
        <dbReference type="ARBA" id="ARBA00023015"/>
    </source>
</evidence>
<dbReference type="SUPFAM" id="SSF55455">
    <property type="entry name" value="SRF-like"/>
    <property type="match status" value="1"/>
</dbReference>
<evidence type="ECO:0000256" key="6">
    <source>
        <dbReference type="SAM" id="MobiDB-lite"/>
    </source>
</evidence>
<dbReference type="InParanoid" id="A0A061GJV5"/>
<evidence type="ECO:0000256" key="4">
    <source>
        <dbReference type="ARBA" id="ARBA00023163"/>
    </source>
</evidence>
<accession>A0A061GJV5</accession>
<gene>
    <name evidence="8" type="ORF">TCM_029234</name>
</gene>
<dbReference type="HOGENOM" id="CLU_053053_5_3_1"/>
<sequence length="174" mass="19812">MENASNTTDATKTKKSRGRQRIEIKKLEDESKRQVTFSKRRKGLFNKATEVSTLCGAEVAILALSKSGRVYTTDGVDVVLDRYVADSSDSNPLPKQKEVEEDNAGFWWDQPIDNLTLGELVEYTMALNDLRETAAARLEELNIQNSTHLWPFVADEDVSEADFVHQFMVERNYY</sequence>
<dbReference type="PROSITE" id="PS50066">
    <property type="entry name" value="MADS_BOX_2"/>
    <property type="match status" value="1"/>
</dbReference>
<protein>
    <submittedName>
        <fullName evidence="8">Mads box-like protein</fullName>
    </submittedName>
</protein>
<evidence type="ECO:0000256" key="5">
    <source>
        <dbReference type="ARBA" id="ARBA00023242"/>
    </source>
</evidence>
<dbReference type="PANTHER" id="PTHR11945:SF828">
    <property type="entry name" value="AGAMOUS-LIKE MADS-BOX PROTEIN AGL62"/>
    <property type="match status" value="1"/>
</dbReference>
<keyword evidence="2" id="KW-0805">Transcription regulation</keyword>
<dbReference type="GO" id="GO:0005634">
    <property type="term" value="C:nucleus"/>
    <property type="evidence" value="ECO:0007669"/>
    <property type="project" value="UniProtKB-SubCell"/>
</dbReference>
<proteinExistence type="predicted"/>
<dbReference type="SMART" id="SM00432">
    <property type="entry name" value="MADS"/>
    <property type="match status" value="1"/>
</dbReference>
<keyword evidence="5" id="KW-0539">Nucleus</keyword>
<keyword evidence="9" id="KW-1185">Reference proteome</keyword>
<dbReference type="AlphaFoldDB" id="A0A061GJV5"/>
<dbReference type="InterPro" id="IPR036879">
    <property type="entry name" value="TF_MADSbox_sf"/>
</dbReference>
<dbReference type="GO" id="GO:0000978">
    <property type="term" value="F:RNA polymerase II cis-regulatory region sequence-specific DNA binding"/>
    <property type="evidence" value="ECO:0000318"/>
    <property type="project" value="GO_Central"/>
</dbReference>
<dbReference type="Proteomes" id="UP000026915">
    <property type="component" value="Chromosome 6"/>
</dbReference>
<dbReference type="GO" id="GO:0046983">
    <property type="term" value="F:protein dimerization activity"/>
    <property type="evidence" value="ECO:0007669"/>
    <property type="project" value="InterPro"/>
</dbReference>
<comment type="subcellular location">
    <subcellularLocation>
        <location evidence="1">Nucleus</location>
    </subcellularLocation>
</comment>
<dbReference type="GO" id="GO:0000981">
    <property type="term" value="F:DNA-binding transcription factor activity, RNA polymerase II-specific"/>
    <property type="evidence" value="ECO:0000318"/>
    <property type="project" value="GO_Central"/>
</dbReference>
<feature type="region of interest" description="Disordered" evidence="6">
    <location>
        <begin position="1"/>
        <end position="25"/>
    </location>
</feature>
<keyword evidence="4" id="KW-0804">Transcription</keyword>
<evidence type="ECO:0000256" key="1">
    <source>
        <dbReference type="ARBA" id="ARBA00004123"/>
    </source>
</evidence>
<feature type="domain" description="MADS-box" evidence="7">
    <location>
        <begin position="17"/>
        <end position="77"/>
    </location>
</feature>
<dbReference type="Gramene" id="EOY27374">
    <property type="protein sequence ID" value="EOY27374"/>
    <property type="gene ID" value="TCM_029234"/>
</dbReference>
<keyword evidence="3" id="KW-0238">DNA-binding</keyword>
<dbReference type="GO" id="GO:0006357">
    <property type="term" value="P:regulation of transcription by RNA polymerase II"/>
    <property type="evidence" value="ECO:0000318"/>
    <property type="project" value="GO_Central"/>
</dbReference>
<evidence type="ECO:0000313" key="9">
    <source>
        <dbReference type="Proteomes" id="UP000026915"/>
    </source>
</evidence>
<dbReference type="PRINTS" id="PR00404">
    <property type="entry name" value="MADSDOMAIN"/>
</dbReference>
<dbReference type="InterPro" id="IPR002100">
    <property type="entry name" value="TF_MADSbox"/>
</dbReference>
<evidence type="ECO:0000259" key="7">
    <source>
        <dbReference type="PROSITE" id="PS50066"/>
    </source>
</evidence>
<dbReference type="eggNOG" id="KOG0014">
    <property type="taxonomic scope" value="Eukaryota"/>
</dbReference>
<name>A0A061GJV5_THECC</name>
<dbReference type="PANTHER" id="PTHR11945">
    <property type="entry name" value="MADS BOX PROTEIN"/>
    <property type="match status" value="1"/>
</dbReference>
<feature type="compositionally biased region" description="Polar residues" evidence="6">
    <location>
        <begin position="1"/>
        <end position="10"/>
    </location>
</feature>
<dbReference type="Gene3D" id="3.40.1810.10">
    <property type="entry name" value="Transcription factor, MADS-box"/>
    <property type="match status" value="1"/>
</dbReference>
<evidence type="ECO:0000256" key="3">
    <source>
        <dbReference type="ARBA" id="ARBA00023125"/>
    </source>
</evidence>